<proteinExistence type="predicted"/>
<dbReference type="PANTHER" id="PTHR34322:SF2">
    <property type="entry name" value="TRANSPOSASE IS200-LIKE DOMAIN-CONTAINING PROTEIN"/>
    <property type="match status" value="1"/>
</dbReference>
<dbReference type="Gene3D" id="3.30.70.1290">
    <property type="entry name" value="Transposase IS200-like"/>
    <property type="match status" value="1"/>
</dbReference>
<evidence type="ECO:0000313" key="2">
    <source>
        <dbReference type="EMBL" id="KGD59736.1"/>
    </source>
</evidence>
<reference evidence="2 3" key="1">
    <citation type="submission" date="2012-09" db="EMBL/GenBank/DDBJ databases">
        <title>Genome Sequence of alkane-degrading Bacterium Alcanivorax jadensis T9.</title>
        <authorList>
            <person name="Lai Q."/>
            <person name="Shao Z."/>
        </authorList>
    </citation>
    <scope>NUCLEOTIDE SEQUENCE [LARGE SCALE GENOMIC DNA]</scope>
    <source>
        <strain evidence="2 3">T9</strain>
    </source>
</reference>
<evidence type="ECO:0000313" key="3">
    <source>
        <dbReference type="Proteomes" id="UP000029443"/>
    </source>
</evidence>
<dbReference type="EMBL" id="ARXU01000019">
    <property type="protein sequence ID" value="KGD59736.1"/>
    <property type="molecule type" value="Genomic_DNA"/>
</dbReference>
<comment type="caution">
    <text evidence="2">The sequence shown here is derived from an EMBL/GenBank/DDBJ whole genome shotgun (WGS) entry which is preliminary data.</text>
</comment>
<dbReference type="SUPFAM" id="SSF143422">
    <property type="entry name" value="Transposase IS200-like"/>
    <property type="match status" value="1"/>
</dbReference>
<accession>A0ABR4W9L1</accession>
<dbReference type="InterPro" id="IPR036515">
    <property type="entry name" value="Transposase_17_sf"/>
</dbReference>
<organism evidence="2 3">
    <name type="scientific">Alcanivorax jadensis T9</name>
    <dbReference type="NCBI Taxonomy" id="1177181"/>
    <lineage>
        <taxon>Bacteria</taxon>
        <taxon>Pseudomonadati</taxon>
        <taxon>Pseudomonadota</taxon>
        <taxon>Gammaproteobacteria</taxon>
        <taxon>Oceanospirillales</taxon>
        <taxon>Alcanivoracaceae</taxon>
        <taxon>Alcanivorax</taxon>
    </lineage>
</organism>
<dbReference type="SMART" id="SM01321">
    <property type="entry name" value="Y1_Tnp"/>
    <property type="match status" value="1"/>
</dbReference>
<name>A0ABR4W9L1_9GAMM</name>
<sequence>MTRARYTQVSLDSTPYYHCICRCVRRAFLCGQDHYSGQDYEHRRQWVVDRLAVLGEVFAIDLCAYAVMSNHYHVVVRLNQKQAQAWSDTEVAERWMRLFSGPLIVKRWLSGKSADGEALKALEIVGQWRERLYDLGWFMKCLNEYLARRANEEDCCKGRFWEGRYKCQALLDEKALFQCMAYVDLNPVRADMASTPEASDYTSVKQRASEVKCRHATKKMPRLLPMVDSETVEVEDDDTVCRFRLMDYLELVDSTGRAVRVDKRGAISERAAGVLDRLGIDERAWLRHMQPRKQRLPVAVGSLERLKAYAASTGRKWVSGQNLIAC</sequence>
<dbReference type="PANTHER" id="PTHR34322">
    <property type="entry name" value="TRANSPOSASE, Y1_TNP DOMAIN-CONTAINING"/>
    <property type="match status" value="1"/>
</dbReference>
<keyword evidence="3" id="KW-1185">Reference proteome</keyword>
<protein>
    <recommendedName>
        <fullName evidence="1">Transposase IS200-like domain-containing protein</fullName>
    </recommendedName>
</protein>
<evidence type="ECO:0000259" key="1">
    <source>
        <dbReference type="SMART" id="SM01321"/>
    </source>
</evidence>
<dbReference type="Proteomes" id="UP000029443">
    <property type="component" value="Unassembled WGS sequence"/>
</dbReference>
<gene>
    <name evidence="2" type="ORF">T9A_03197</name>
</gene>
<dbReference type="InterPro" id="IPR002686">
    <property type="entry name" value="Transposase_17"/>
</dbReference>
<dbReference type="RefSeq" id="WP_035250540.1">
    <property type="nucleotide sequence ID" value="NZ_ARXU01000019.1"/>
</dbReference>
<feature type="domain" description="Transposase IS200-like" evidence="1">
    <location>
        <begin position="13"/>
        <end position="186"/>
    </location>
</feature>